<evidence type="ECO:0000256" key="1">
    <source>
        <dbReference type="ARBA" id="ARBA00007447"/>
    </source>
</evidence>
<evidence type="ECO:0000313" key="8">
    <source>
        <dbReference type="Ensembl" id="ENSORLP00015003270.1"/>
    </source>
</evidence>
<feature type="signal peptide" evidence="6">
    <location>
        <begin position="1"/>
        <end position="17"/>
    </location>
</feature>
<feature type="active site" evidence="3">
    <location>
        <position position="101"/>
    </location>
</feature>
<dbReference type="Ensembl" id="ENSORLT00015009567.1">
    <property type="protein sequence ID" value="ENSORLP00015003270.1"/>
    <property type="gene ID" value="ENSORLG00015004021.1"/>
</dbReference>
<evidence type="ECO:0000313" key="9">
    <source>
        <dbReference type="Proteomes" id="UP000265200"/>
    </source>
</evidence>
<feature type="disulfide bond" evidence="4">
    <location>
        <begin position="278"/>
        <end position="282"/>
    </location>
</feature>
<accession>A0A3P9H637</accession>
<keyword evidence="5" id="KW-0645">Protease</keyword>
<dbReference type="PANTHER" id="PTHR47966">
    <property type="entry name" value="BETA-SITE APP-CLEAVING ENZYME, ISOFORM A-RELATED"/>
    <property type="match status" value="1"/>
</dbReference>
<dbReference type="FunFam" id="2.40.70.10:FF:000006">
    <property type="entry name" value="Cathepsin E"/>
    <property type="match status" value="1"/>
</dbReference>
<feature type="disulfide bond" evidence="4">
    <location>
        <begin position="321"/>
        <end position="358"/>
    </location>
</feature>
<feature type="active site" evidence="3">
    <location>
        <position position="287"/>
    </location>
</feature>
<protein>
    <submittedName>
        <fullName evidence="8">Nothepsin</fullName>
    </submittedName>
</protein>
<dbReference type="PROSITE" id="PS51767">
    <property type="entry name" value="PEPTIDASE_A1"/>
    <property type="match status" value="1"/>
</dbReference>
<dbReference type="InterPro" id="IPR033121">
    <property type="entry name" value="PEPTIDASE_A1"/>
</dbReference>
<name>A0A3P9H637_ORYLA</name>
<evidence type="ECO:0000256" key="5">
    <source>
        <dbReference type="RuleBase" id="RU000454"/>
    </source>
</evidence>
<comment type="similarity">
    <text evidence="1 5">Belongs to the peptidase A1 family.</text>
</comment>
<keyword evidence="6" id="KW-0732">Signal</keyword>
<reference evidence="8" key="4">
    <citation type="submission" date="2025-09" db="UniProtKB">
        <authorList>
            <consortium name="Ensembl"/>
        </authorList>
    </citation>
    <scope>IDENTIFICATION</scope>
    <source>
        <strain evidence="8">HSOK</strain>
    </source>
</reference>
<dbReference type="Gene3D" id="2.60.40.1960">
    <property type="match status" value="1"/>
</dbReference>
<dbReference type="InterPro" id="IPR021109">
    <property type="entry name" value="Peptidase_aspartic_dom_sf"/>
</dbReference>
<sequence length="412" mass="46213">MFRLLPLLLLWTCTASALLRVPLRRNPTIRTQMRAEGLLDQFLKENQPDTFNRRYAQCFPPGTQSLRLGRSSEKIYNFMDAQYYGEIRLGTPEQNFSVIFDTGSSDLWVPSSYCVSQACAFHRRFKAFKSSSFHHDGRTFGIHYGSGHLLGVMGRDTLRIGNLTILNQEFGESVYEPGSTFVTAKFDGVLGLAYPSLAEIIGKPVFDNMLAQKILDEPIFSFYLSRSTSKSVPEGELLLGGTDESLYSGPINWVPVTIKGYWQIRMDSVSVQGVSSLCRRGCEAIVDTGTSLIAGPPREILRLHQLVGATPTHFGDFVVDCARLSSLPHVTFVLGEVEYTLTSEHYIRKETFSSRELCFTGFMAAEIFSADGPLWILGDVFLTQYYTIFDKGQDRVGFARAKHAVEESQFDQ</sequence>
<dbReference type="PANTHER" id="PTHR47966:SF37">
    <property type="entry name" value="CATHEPSIN E-A-LIKE"/>
    <property type="match status" value="1"/>
</dbReference>
<dbReference type="InterPro" id="IPR001969">
    <property type="entry name" value="Aspartic_peptidase_AS"/>
</dbReference>
<proteinExistence type="inferred from homology"/>
<dbReference type="Pfam" id="PF00026">
    <property type="entry name" value="Asp"/>
    <property type="match status" value="1"/>
</dbReference>
<dbReference type="GO" id="GO:0006508">
    <property type="term" value="P:proteolysis"/>
    <property type="evidence" value="ECO:0007669"/>
    <property type="project" value="UniProtKB-KW"/>
</dbReference>
<evidence type="ECO:0000256" key="3">
    <source>
        <dbReference type="PIRSR" id="PIRSR601461-1"/>
    </source>
</evidence>
<reference key="1">
    <citation type="journal article" date="2007" name="Nature">
        <title>The medaka draft genome and insights into vertebrate genome evolution.</title>
        <authorList>
            <person name="Kasahara M."/>
            <person name="Naruse K."/>
            <person name="Sasaki S."/>
            <person name="Nakatani Y."/>
            <person name="Qu W."/>
            <person name="Ahsan B."/>
            <person name="Yamada T."/>
            <person name="Nagayasu Y."/>
            <person name="Doi K."/>
            <person name="Kasai Y."/>
            <person name="Jindo T."/>
            <person name="Kobayashi D."/>
            <person name="Shimada A."/>
            <person name="Toyoda A."/>
            <person name="Kuroki Y."/>
            <person name="Fujiyama A."/>
            <person name="Sasaki T."/>
            <person name="Shimizu A."/>
            <person name="Asakawa S."/>
            <person name="Shimizu N."/>
            <person name="Hashimoto S."/>
            <person name="Yang J."/>
            <person name="Lee Y."/>
            <person name="Matsushima K."/>
            <person name="Sugano S."/>
            <person name="Sakaizumi M."/>
            <person name="Narita T."/>
            <person name="Ohishi K."/>
            <person name="Haga S."/>
            <person name="Ohta F."/>
            <person name="Nomoto H."/>
            <person name="Nogata K."/>
            <person name="Morishita T."/>
            <person name="Endo T."/>
            <person name="Shin-I T."/>
            <person name="Takeda H."/>
            <person name="Morishita S."/>
            <person name="Kohara Y."/>
        </authorList>
    </citation>
    <scope>NUCLEOTIDE SEQUENCE [LARGE SCALE GENOMIC DNA]</scope>
    <source>
        <strain>Hd-rR</strain>
    </source>
</reference>
<organism evidence="8 9">
    <name type="scientific">Oryzias latipes</name>
    <name type="common">Japanese rice fish</name>
    <name type="synonym">Japanese killifish</name>
    <dbReference type="NCBI Taxonomy" id="8090"/>
    <lineage>
        <taxon>Eukaryota</taxon>
        <taxon>Metazoa</taxon>
        <taxon>Chordata</taxon>
        <taxon>Craniata</taxon>
        <taxon>Vertebrata</taxon>
        <taxon>Euteleostomi</taxon>
        <taxon>Actinopterygii</taxon>
        <taxon>Neopterygii</taxon>
        <taxon>Teleostei</taxon>
        <taxon>Neoteleostei</taxon>
        <taxon>Acanthomorphata</taxon>
        <taxon>Ovalentaria</taxon>
        <taxon>Atherinomorphae</taxon>
        <taxon>Beloniformes</taxon>
        <taxon>Adrianichthyidae</taxon>
        <taxon>Oryziinae</taxon>
        <taxon>Oryzias</taxon>
    </lineage>
</organism>
<dbReference type="Pfam" id="PF07966">
    <property type="entry name" value="A1_Propeptide"/>
    <property type="match status" value="1"/>
</dbReference>
<dbReference type="PROSITE" id="PS00141">
    <property type="entry name" value="ASP_PROTEASE"/>
    <property type="match status" value="2"/>
</dbReference>
<dbReference type="SUPFAM" id="SSF50630">
    <property type="entry name" value="Acid proteases"/>
    <property type="match status" value="1"/>
</dbReference>
<feature type="chain" id="PRO_5018223790" evidence="6">
    <location>
        <begin position="18"/>
        <end position="412"/>
    </location>
</feature>
<dbReference type="GO" id="GO:0004190">
    <property type="term" value="F:aspartic-type endopeptidase activity"/>
    <property type="evidence" value="ECO:0007669"/>
    <property type="project" value="UniProtKB-KW"/>
</dbReference>
<reference evidence="8 9" key="2">
    <citation type="submission" date="2017-04" db="EMBL/GenBank/DDBJ databases">
        <title>CpG methylation of centromeres and impact of large insertions on vertebrate speciation.</title>
        <authorList>
            <person name="Ichikawa K."/>
            <person name="Yoshimura J."/>
            <person name="Morishita S."/>
        </authorList>
    </citation>
    <scope>NUCLEOTIDE SEQUENCE</scope>
    <source>
        <strain evidence="8 9">HSOK</strain>
    </source>
</reference>
<feature type="domain" description="Peptidase A1" evidence="7">
    <location>
        <begin position="83"/>
        <end position="399"/>
    </location>
</feature>
<dbReference type="InterPro" id="IPR001461">
    <property type="entry name" value="Aspartic_peptidase_A1"/>
</dbReference>
<dbReference type="Gene3D" id="6.10.140.60">
    <property type="match status" value="1"/>
</dbReference>
<feature type="disulfide bond" evidence="4">
    <location>
        <begin position="114"/>
        <end position="119"/>
    </location>
</feature>
<evidence type="ECO:0000256" key="4">
    <source>
        <dbReference type="PIRSR" id="PIRSR601461-2"/>
    </source>
</evidence>
<evidence type="ECO:0000256" key="2">
    <source>
        <dbReference type="ARBA" id="ARBA00023157"/>
    </source>
</evidence>
<dbReference type="Gene3D" id="2.40.70.10">
    <property type="entry name" value="Acid Proteases"/>
    <property type="match status" value="2"/>
</dbReference>
<evidence type="ECO:0000256" key="6">
    <source>
        <dbReference type="SAM" id="SignalP"/>
    </source>
</evidence>
<keyword evidence="5" id="KW-0064">Aspartyl protease</keyword>
<dbReference type="InterPro" id="IPR012848">
    <property type="entry name" value="Aspartic_peptidase_N"/>
</dbReference>
<keyword evidence="2 4" id="KW-1015">Disulfide bond</keyword>
<dbReference type="PRINTS" id="PR00792">
    <property type="entry name" value="PEPSIN"/>
</dbReference>
<keyword evidence="5" id="KW-0378">Hydrolase</keyword>
<dbReference type="AlphaFoldDB" id="A0A3P9H637"/>
<dbReference type="Proteomes" id="UP000265200">
    <property type="component" value="Chromosome 23"/>
</dbReference>
<reference evidence="8" key="3">
    <citation type="submission" date="2025-08" db="UniProtKB">
        <authorList>
            <consortium name="Ensembl"/>
        </authorList>
    </citation>
    <scope>IDENTIFICATION</scope>
    <source>
        <strain evidence="8">HSOK</strain>
    </source>
</reference>
<dbReference type="FunFam" id="2.40.70.10:FF:000133">
    <property type="entry name" value="Cathepsin E-like protease"/>
    <property type="match status" value="1"/>
</dbReference>
<evidence type="ECO:0000259" key="7">
    <source>
        <dbReference type="PROSITE" id="PS51767"/>
    </source>
</evidence>